<feature type="compositionally biased region" description="Low complexity" evidence="1">
    <location>
        <begin position="200"/>
        <end position="222"/>
    </location>
</feature>
<feature type="compositionally biased region" description="Basic residues" evidence="1">
    <location>
        <begin position="338"/>
        <end position="351"/>
    </location>
</feature>
<dbReference type="Proteomes" id="UP000807716">
    <property type="component" value="Unassembled WGS sequence"/>
</dbReference>
<dbReference type="EMBL" id="JAAAJB010000324">
    <property type="protein sequence ID" value="KAG0258443.1"/>
    <property type="molecule type" value="Genomic_DNA"/>
</dbReference>
<dbReference type="InterPro" id="IPR028119">
    <property type="entry name" value="Snapin/Pallidin/Snn1"/>
</dbReference>
<organism evidence="2 3">
    <name type="scientific">Actinomortierella ambigua</name>
    <dbReference type="NCBI Taxonomy" id="1343610"/>
    <lineage>
        <taxon>Eukaryota</taxon>
        <taxon>Fungi</taxon>
        <taxon>Fungi incertae sedis</taxon>
        <taxon>Mucoromycota</taxon>
        <taxon>Mortierellomycotina</taxon>
        <taxon>Mortierellomycetes</taxon>
        <taxon>Mortierellales</taxon>
        <taxon>Mortierellaceae</taxon>
        <taxon>Actinomortierella</taxon>
    </lineage>
</organism>
<name>A0A9P6U3V1_9FUNG</name>
<feature type="region of interest" description="Disordered" evidence="1">
    <location>
        <begin position="128"/>
        <end position="158"/>
    </location>
</feature>
<feature type="compositionally biased region" description="Gly residues" evidence="1">
    <location>
        <begin position="144"/>
        <end position="156"/>
    </location>
</feature>
<comment type="caution">
    <text evidence="2">The sequence shown here is derived from an EMBL/GenBank/DDBJ whole genome shotgun (WGS) entry which is preliminary data.</text>
</comment>
<gene>
    <name evidence="2" type="ORF">DFQ27_004640</name>
</gene>
<proteinExistence type="predicted"/>
<dbReference type="GO" id="GO:0031083">
    <property type="term" value="C:BLOC-1 complex"/>
    <property type="evidence" value="ECO:0007669"/>
    <property type="project" value="TreeGrafter"/>
</dbReference>
<evidence type="ECO:0000256" key="1">
    <source>
        <dbReference type="SAM" id="MobiDB-lite"/>
    </source>
</evidence>
<evidence type="ECO:0008006" key="4">
    <source>
        <dbReference type="Google" id="ProtNLM"/>
    </source>
</evidence>
<dbReference type="PANTHER" id="PTHR31328:SF2">
    <property type="entry name" value="BIOGENESIS OF LYSOSOME-RELATED ORGANELLES COMPLEX 1 SUBUNIT 6"/>
    <property type="match status" value="1"/>
</dbReference>
<dbReference type="Pfam" id="PF14712">
    <property type="entry name" value="Snapin_Pallidin"/>
    <property type="match status" value="1"/>
</dbReference>
<dbReference type="AlphaFoldDB" id="A0A9P6U3V1"/>
<accession>A0A9P6U3V1</accession>
<feature type="region of interest" description="Disordered" evidence="1">
    <location>
        <begin position="175"/>
        <end position="277"/>
    </location>
</feature>
<evidence type="ECO:0000313" key="2">
    <source>
        <dbReference type="EMBL" id="KAG0258443.1"/>
    </source>
</evidence>
<reference evidence="2" key="1">
    <citation type="journal article" date="2020" name="Fungal Divers.">
        <title>Resolving the Mortierellaceae phylogeny through synthesis of multi-gene phylogenetics and phylogenomics.</title>
        <authorList>
            <person name="Vandepol N."/>
            <person name="Liber J."/>
            <person name="Desiro A."/>
            <person name="Na H."/>
            <person name="Kennedy M."/>
            <person name="Barry K."/>
            <person name="Grigoriev I.V."/>
            <person name="Miller A.N."/>
            <person name="O'Donnell K."/>
            <person name="Stajich J.E."/>
            <person name="Bonito G."/>
        </authorList>
    </citation>
    <scope>NUCLEOTIDE SEQUENCE</scope>
    <source>
        <strain evidence="2">BC1065</strain>
    </source>
</reference>
<protein>
    <recommendedName>
        <fullName evidence="4">Biogenesis of lysosome-related organelles complex 1 subunit 6</fullName>
    </recommendedName>
</protein>
<keyword evidence="3" id="KW-1185">Reference proteome</keyword>
<evidence type="ECO:0000313" key="3">
    <source>
        <dbReference type="Proteomes" id="UP000807716"/>
    </source>
</evidence>
<dbReference type="PANTHER" id="PTHR31328">
    <property type="entry name" value="BIOGENESIS OF LYSOSOME-RELATED ORGANELLES COMPLEX 1 SUBUNIT 6"/>
    <property type="match status" value="1"/>
</dbReference>
<dbReference type="GO" id="GO:0030133">
    <property type="term" value="C:transport vesicle"/>
    <property type="evidence" value="ECO:0007669"/>
    <property type="project" value="TreeGrafter"/>
</dbReference>
<feature type="region of interest" description="Disordered" evidence="1">
    <location>
        <begin position="316"/>
        <end position="355"/>
    </location>
</feature>
<sequence>MDISSPEALLSQGLLGKLEPLVLTIESQLKDLEQGQALLLSNVAILSHDLALTEAQLSQVTDTFAQLPHYVAKVNAIKSTMTQLHTQNKKLKRRTELVCSGRERQAAREQETRAREQAFDRVIAAVEAPLSAEGRSPPTSIGSSSGGGGSSSGGGATAAAAAGLPFPLPAKPAFPIVSKRSPNSSRTASPVPPSSLREVSPAASPSLRSSGSSSPAPGLDSPVALPTSLSRTAMFHTSSTSTTPGRPRRPDSAASMTSLMAGGVGGSGGPSPVTTTPSAPFIPMPSKHRATSSVSSSYSSSSFFSVSQVGVDRFPELSIGADGEGGPSGSVGAVEVVRKKKKQQQPKKKKSYSSVVSLDKVAVESKAEQNE</sequence>
<dbReference type="OrthoDB" id="2428951at2759"/>